<dbReference type="InterPro" id="IPR028565">
    <property type="entry name" value="MHD"/>
</dbReference>
<evidence type="ECO:0000256" key="2">
    <source>
        <dbReference type="ARBA" id="ARBA00004236"/>
    </source>
</evidence>
<dbReference type="CDD" id="cd14836">
    <property type="entry name" value="AP2_Mu_N"/>
    <property type="match status" value="1"/>
</dbReference>
<keyword evidence="14" id="KW-1185">Reference proteome</keyword>
<dbReference type="RefSeq" id="XP_019042186.1">
    <property type="nucleotide sequence ID" value="XM_019185454.1"/>
</dbReference>
<feature type="domain" description="MHD" evidence="12">
    <location>
        <begin position="177"/>
        <end position="454"/>
    </location>
</feature>
<evidence type="ECO:0000256" key="5">
    <source>
        <dbReference type="ARBA" id="ARBA00022475"/>
    </source>
</evidence>
<dbReference type="STRING" id="683960.A0A1E3PC32"/>
<dbReference type="InterPro" id="IPR011012">
    <property type="entry name" value="Longin-like_dom_sf"/>
</dbReference>
<keyword evidence="6" id="KW-0254">Endocytosis</keyword>
<dbReference type="PIRSF" id="PIRSF005992">
    <property type="entry name" value="Clathrin_mu"/>
    <property type="match status" value="1"/>
</dbReference>
<dbReference type="Proteomes" id="UP000094112">
    <property type="component" value="Unassembled WGS sequence"/>
</dbReference>
<keyword evidence="7 11" id="KW-0653">Protein transport</keyword>
<evidence type="ECO:0000313" key="13">
    <source>
        <dbReference type="EMBL" id="ODQ62979.1"/>
    </source>
</evidence>
<dbReference type="GO" id="GO:0006897">
    <property type="term" value="P:endocytosis"/>
    <property type="evidence" value="ECO:0007669"/>
    <property type="project" value="UniProtKB-KW"/>
</dbReference>
<dbReference type="GO" id="GO:0030122">
    <property type="term" value="C:AP-2 adaptor complex"/>
    <property type="evidence" value="ECO:0007669"/>
    <property type="project" value="EnsemblFungi"/>
</dbReference>
<dbReference type="SUPFAM" id="SSF64356">
    <property type="entry name" value="SNARE-like"/>
    <property type="match status" value="1"/>
</dbReference>
<dbReference type="Pfam" id="PF00928">
    <property type="entry name" value="Adap_comp_sub"/>
    <property type="match status" value="1"/>
</dbReference>
<dbReference type="InterPro" id="IPR043532">
    <property type="entry name" value="AP2_Mu_N"/>
</dbReference>
<dbReference type="PRINTS" id="PR00314">
    <property type="entry name" value="CLATHRINADPT"/>
</dbReference>
<dbReference type="EMBL" id="KV454208">
    <property type="protein sequence ID" value="ODQ62979.1"/>
    <property type="molecule type" value="Genomic_DNA"/>
</dbReference>
<name>A0A1E3PC32_WICAA</name>
<keyword evidence="4 11" id="KW-0813">Transport</keyword>
<dbReference type="FunFam" id="3.30.450.60:FF:000002">
    <property type="entry name" value="AP-2 complex subunit mu, putative"/>
    <property type="match status" value="1"/>
</dbReference>
<dbReference type="GeneID" id="30202700"/>
<reference evidence="13 14" key="1">
    <citation type="journal article" date="2016" name="Proc. Natl. Acad. Sci. U.S.A.">
        <title>Comparative genomics of biotechnologically important yeasts.</title>
        <authorList>
            <person name="Riley R."/>
            <person name="Haridas S."/>
            <person name="Wolfe K.H."/>
            <person name="Lopes M.R."/>
            <person name="Hittinger C.T."/>
            <person name="Goeker M."/>
            <person name="Salamov A.A."/>
            <person name="Wisecaver J.H."/>
            <person name="Long T.M."/>
            <person name="Calvey C.H."/>
            <person name="Aerts A.L."/>
            <person name="Barry K.W."/>
            <person name="Choi C."/>
            <person name="Clum A."/>
            <person name="Coughlan A.Y."/>
            <person name="Deshpande S."/>
            <person name="Douglass A.P."/>
            <person name="Hanson S.J."/>
            <person name="Klenk H.-P."/>
            <person name="LaButti K.M."/>
            <person name="Lapidus A."/>
            <person name="Lindquist E.A."/>
            <person name="Lipzen A.M."/>
            <person name="Meier-Kolthoff J.P."/>
            <person name="Ohm R.A."/>
            <person name="Otillar R.P."/>
            <person name="Pangilinan J.L."/>
            <person name="Peng Y."/>
            <person name="Rokas A."/>
            <person name="Rosa C.A."/>
            <person name="Scheuner C."/>
            <person name="Sibirny A.A."/>
            <person name="Slot J.C."/>
            <person name="Stielow J.B."/>
            <person name="Sun H."/>
            <person name="Kurtzman C.P."/>
            <person name="Blackwell M."/>
            <person name="Grigoriev I.V."/>
            <person name="Jeffries T.W."/>
        </authorList>
    </citation>
    <scope>NUCLEOTIDE SEQUENCE [LARGE SCALE GENOMIC DNA]</scope>
    <source>
        <strain evidence="14">ATCC 58044 / CBS 1984 / NCYC 433 / NRRL Y-366-8</strain>
    </source>
</reference>
<keyword evidence="8" id="KW-0472">Membrane</keyword>
<dbReference type="InterPro" id="IPR043512">
    <property type="entry name" value="Mu2_C"/>
</dbReference>
<evidence type="ECO:0000256" key="11">
    <source>
        <dbReference type="PIRNR" id="PIRNR005992"/>
    </source>
</evidence>
<evidence type="ECO:0000256" key="10">
    <source>
        <dbReference type="ARBA" id="ARBA00023329"/>
    </source>
</evidence>
<dbReference type="Gene3D" id="2.60.40.1170">
    <property type="entry name" value="Mu homology domain, subdomain B"/>
    <property type="match status" value="2"/>
</dbReference>
<dbReference type="SUPFAM" id="SSF49447">
    <property type="entry name" value="Second domain of Mu2 adaptin subunit (ap50) of ap2 adaptor"/>
    <property type="match status" value="1"/>
</dbReference>
<dbReference type="Gene3D" id="3.30.450.60">
    <property type="match status" value="1"/>
</dbReference>
<comment type="subcellular location">
    <subcellularLocation>
        <location evidence="2">Cell membrane</location>
    </subcellularLocation>
    <subcellularLocation>
        <location evidence="1">Cytoplasmic vesicle membrane</location>
    </subcellularLocation>
    <subcellularLocation>
        <location evidence="3">Membrane</location>
        <location evidence="3">Coated pit</location>
        <topology evidence="3">Peripheral membrane protein</topology>
        <orientation evidence="3">Cytoplasmic side</orientation>
    </subcellularLocation>
</comment>
<evidence type="ECO:0000256" key="9">
    <source>
        <dbReference type="ARBA" id="ARBA00023176"/>
    </source>
</evidence>
<evidence type="ECO:0000256" key="7">
    <source>
        <dbReference type="ARBA" id="ARBA00022927"/>
    </source>
</evidence>
<keyword evidence="10" id="KW-0968">Cytoplasmic vesicle</keyword>
<dbReference type="PROSITE" id="PS00991">
    <property type="entry name" value="CLAT_ADAPTOR_M_2"/>
    <property type="match status" value="1"/>
</dbReference>
<organism evidence="13 14">
    <name type="scientific">Wickerhamomyces anomalus (strain ATCC 58044 / CBS 1984 / NCYC 433 / NRRL Y-366-8)</name>
    <name type="common">Yeast</name>
    <name type="synonym">Hansenula anomala</name>
    <dbReference type="NCBI Taxonomy" id="683960"/>
    <lineage>
        <taxon>Eukaryota</taxon>
        <taxon>Fungi</taxon>
        <taxon>Dikarya</taxon>
        <taxon>Ascomycota</taxon>
        <taxon>Saccharomycotina</taxon>
        <taxon>Saccharomycetes</taxon>
        <taxon>Phaffomycetales</taxon>
        <taxon>Wickerhamomycetaceae</taxon>
        <taxon>Wickerhamomyces</taxon>
    </lineage>
</organism>
<sequence>MINALFIFNQKGDVIISRLFKDGVKRNISDIFRIQVISNLDLRSPLLTLGSTTFLHIKHSDLWIVAVTRSNTDASVIFEFLYKFQSLLVQYFGDLTDEVIKDNFSKIYDLLDEILEFGYPQPMDFNNLKQIIPPPKDIVHSGLRPILNSNKSSSKVNSHRELSTDIPWRKSDIKYRRNEIFLDVFENINVLISKDGRIIKSYIDGHIDMKTHLSGMPVCKFGLNDALSLGEDDESNGDFLAQYDVKNKKAIPKAAAGSVILEDCKFHQCVQLDKFDTDRLINFIPPDGEFELMRYRASENINLPFKLTPMITETGLSKYEFRLNLKSLFPSKLSATDVVVKIPTPPSTIDVSFGSSGGKTKFSTQDGAIFWKFNKFSGLTEHSLTANITVASKSSSSSTTMNSNSRPPITLDFELLMFSSSGVVVRFLKVVEKSNYSTIKWVRYISQGGSYEVRY</sequence>
<evidence type="ECO:0000313" key="14">
    <source>
        <dbReference type="Proteomes" id="UP000094112"/>
    </source>
</evidence>
<dbReference type="InterPro" id="IPR022775">
    <property type="entry name" value="AP_mu_sigma_su"/>
</dbReference>
<dbReference type="CDD" id="cd09251">
    <property type="entry name" value="AP-2_Mu2_Cterm"/>
    <property type="match status" value="1"/>
</dbReference>
<keyword evidence="9" id="KW-0168">Coated pit</keyword>
<evidence type="ECO:0000259" key="12">
    <source>
        <dbReference type="PROSITE" id="PS51072"/>
    </source>
</evidence>
<dbReference type="Pfam" id="PF01217">
    <property type="entry name" value="Clat_adaptor_s"/>
    <property type="match status" value="1"/>
</dbReference>
<dbReference type="InterPro" id="IPR036168">
    <property type="entry name" value="AP2_Mu_C_sf"/>
</dbReference>
<comment type="similarity">
    <text evidence="11">Belongs to the adaptor complexes medium subunit family.</text>
</comment>
<dbReference type="InterPro" id="IPR018240">
    <property type="entry name" value="Clathrin_mu_CS"/>
</dbReference>
<evidence type="ECO:0000256" key="3">
    <source>
        <dbReference type="ARBA" id="ARBA00004277"/>
    </source>
</evidence>
<dbReference type="OrthoDB" id="10259133at2759"/>
<dbReference type="InterPro" id="IPR001392">
    <property type="entry name" value="Clathrin_mu"/>
</dbReference>
<keyword evidence="5" id="KW-1003">Cell membrane</keyword>
<dbReference type="GO" id="GO:0006886">
    <property type="term" value="P:intracellular protein transport"/>
    <property type="evidence" value="ECO:0007669"/>
    <property type="project" value="UniProtKB-UniRule"/>
</dbReference>
<dbReference type="AlphaFoldDB" id="A0A1E3PC32"/>
<gene>
    <name evidence="13" type="ORF">WICANDRAFT_82870</name>
</gene>
<protein>
    <recommendedName>
        <fullName evidence="12">MHD domain-containing protein</fullName>
    </recommendedName>
</protein>
<dbReference type="PROSITE" id="PS51072">
    <property type="entry name" value="MHD"/>
    <property type="match status" value="1"/>
</dbReference>
<dbReference type="InterPro" id="IPR050431">
    <property type="entry name" value="Adaptor_comp_med_subunit"/>
</dbReference>
<dbReference type="PANTHER" id="PTHR10529">
    <property type="entry name" value="AP COMPLEX SUBUNIT MU"/>
    <property type="match status" value="1"/>
</dbReference>
<evidence type="ECO:0000256" key="8">
    <source>
        <dbReference type="ARBA" id="ARBA00023136"/>
    </source>
</evidence>
<accession>A0A1E3PC32</accession>
<evidence type="ECO:0000256" key="6">
    <source>
        <dbReference type="ARBA" id="ARBA00022583"/>
    </source>
</evidence>
<evidence type="ECO:0000256" key="4">
    <source>
        <dbReference type="ARBA" id="ARBA00022448"/>
    </source>
</evidence>
<evidence type="ECO:0000256" key="1">
    <source>
        <dbReference type="ARBA" id="ARBA00004156"/>
    </source>
</evidence>
<proteinExistence type="inferred from homology"/>